<proteinExistence type="predicted"/>
<feature type="domain" description="Alpha/beta hydrolase fold-3" evidence="1">
    <location>
        <begin position="99"/>
        <end position="310"/>
    </location>
</feature>
<dbReference type="InterPro" id="IPR013094">
    <property type="entry name" value="AB_hydrolase_3"/>
</dbReference>
<dbReference type="PANTHER" id="PTHR23025">
    <property type="entry name" value="TRIACYLGLYCEROL LIPASE"/>
    <property type="match status" value="1"/>
</dbReference>
<reference evidence="2" key="1">
    <citation type="submission" date="2021-01" db="EMBL/GenBank/DDBJ databases">
        <title>Metabolic potential, ecology and presence of endohyphal bacteria is reflected in genomic diversity of Mucoromycotina.</title>
        <authorList>
            <person name="Muszewska A."/>
            <person name="Okrasinska A."/>
            <person name="Steczkiewicz K."/>
            <person name="Drgas O."/>
            <person name="Orlowska M."/>
            <person name="Perlinska-Lenart U."/>
            <person name="Aleksandrzak-Piekarczyk T."/>
            <person name="Szatraj K."/>
            <person name="Zielenkiewicz U."/>
            <person name="Pilsyk S."/>
            <person name="Malc E."/>
            <person name="Mieczkowski P."/>
            <person name="Kruszewska J.S."/>
            <person name="Biernat P."/>
            <person name="Pawlowska J."/>
        </authorList>
    </citation>
    <scope>NUCLEOTIDE SEQUENCE</scope>
    <source>
        <strain evidence="2">WA0000018081</strain>
    </source>
</reference>
<comment type="caution">
    <text evidence="2">The sequence shown here is derived from an EMBL/GenBank/DDBJ whole genome shotgun (WGS) entry which is preliminary data.</text>
</comment>
<dbReference type="AlphaFoldDB" id="A0A8H7T041"/>
<dbReference type="OrthoDB" id="408631at2759"/>
<name>A0A8H7T041_9FUNG</name>
<dbReference type="GO" id="GO:0004771">
    <property type="term" value="F:sterol ester esterase activity"/>
    <property type="evidence" value="ECO:0007669"/>
    <property type="project" value="TreeGrafter"/>
</dbReference>
<dbReference type="Proteomes" id="UP000613177">
    <property type="component" value="Unassembled WGS sequence"/>
</dbReference>
<dbReference type="GO" id="GO:0004806">
    <property type="term" value="F:triacylglycerol lipase activity"/>
    <property type="evidence" value="ECO:0007669"/>
    <property type="project" value="TreeGrafter"/>
</dbReference>
<keyword evidence="3" id="KW-1185">Reference proteome</keyword>
<dbReference type="GO" id="GO:0019433">
    <property type="term" value="P:triglyceride catabolic process"/>
    <property type="evidence" value="ECO:0007669"/>
    <property type="project" value="TreeGrafter"/>
</dbReference>
<dbReference type="GO" id="GO:0005829">
    <property type="term" value="C:cytosol"/>
    <property type="evidence" value="ECO:0007669"/>
    <property type="project" value="TreeGrafter"/>
</dbReference>
<sequence>MDKLINVYPIHPIYKEVCQEHQKKLALMHLKTSAVSTPESEYEAITEIRAAADEFALKFPIPETLRIKQEVSGGPKNVKIITTVFRPLGSENKVLPIIILCHGGGWVLGSSITHAKLATDLCIRSQAAVMLVEYGLSPEFKFPVANEQVYAALCWVREHGHSINVNPGQIAIAGDSAGGNMATVVSMMAKDRGMGDIIKAQILMYPAVAADTENYASYKIYGNGDCYLSLKEAELCASAYIPSSIDKTKNVYITPVLATIDQLKGLPPALILTCECDILRDEGEAYTSKLIAADVYAVGMRVLGTIHSYMSMPVPETPQYRTSMNMIVDFLKDQAKF</sequence>
<protein>
    <recommendedName>
        <fullName evidence="1">Alpha/beta hydrolase fold-3 domain-containing protein</fullName>
    </recommendedName>
</protein>
<evidence type="ECO:0000259" key="1">
    <source>
        <dbReference type="Pfam" id="PF07859"/>
    </source>
</evidence>
<evidence type="ECO:0000313" key="2">
    <source>
        <dbReference type="EMBL" id="KAG2237466.1"/>
    </source>
</evidence>
<dbReference type="SUPFAM" id="SSF53474">
    <property type="entry name" value="alpha/beta-Hydrolases"/>
    <property type="match status" value="1"/>
</dbReference>
<organism evidence="2 3">
    <name type="scientific">Thamnidium elegans</name>
    <dbReference type="NCBI Taxonomy" id="101142"/>
    <lineage>
        <taxon>Eukaryota</taxon>
        <taxon>Fungi</taxon>
        <taxon>Fungi incertae sedis</taxon>
        <taxon>Mucoromycota</taxon>
        <taxon>Mucoromycotina</taxon>
        <taxon>Mucoromycetes</taxon>
        <taxon>Mucorales</taxon>
        <taxon>Mucorineae</taxon>
        <taxon>Mucoraceae</taxon>
        <taxon>Thamnidium</taxon>
    </lineage>
</organism>
<dbReference type="Gene3D" id="3.40.50.1820">
    <property type="entry name" value="alpha/beta hydrolase"/>
    <property type="match status" value="1"/>
</dbReference>
<accession>A0A8H7T041</accession>
<evidence type="ECO:0000313" key="3">
    <source>
        <dbReference type="Proteomes" id="UP000613177"/>
    </source>
</evidence>
<gene>
    <name evidence="2" type="ORF">INT48_005499</name>
</gene>
<dbReference type="EMBL" id="JAEPRE010000005">
    <property type="protein sequence ID" value="KAG2237466.1"/>
    <property type="molecule type" value="Genomic_DNA"/>
</dbReference>
<dbReference type="InterPro" id="IPR029058">
    <property type="entry name" value="AB_hydrolase_fold"/>
</dbReference>
<dbReference type="PANTHER" id="PTHR23025:SF4">
    <property type="entry name" value="ALPHA_BETA HYDROLASE FOLD-3 DOMAIN-CONTAINING PROTEIN"/>
    <property type="match status" value="1"/>
</dbReference>
<dbReference type="Pfam" id="PF07859">
    <property type="entry name" value="Abhydrolase_3"/>
    <property type="match status" value="1"/>
</dbReference>